<dbReference type="InterPro" id="IPR011057">
    <property type="entry name" value="Mss4-like_sf"/>
</dbReference>
<name>A0A9X2KV42_9GAMM</name>
<sequence>MKGHCLCGSIEIDAPSIHNIDLCHCSMCRRWGSGPMHALHCEGDVSFSGDTPSRYRSSEWAERGFCRQCGTHLFYYLIPADQYILSAGLFQQQELSLTQETFVDEKPDYYSLQAESKKMTGAEVFAQYEQ</sequence>
<evidence type="ECO:0000256" key="2">
    <source>
        <dbReference type="ARBA" id="ARBA00022723"/>
    </source>
</evidence>
<comment type="similarity">
    <text evidence="1">Belongs to the Gfa family.</text>
</comment>
<dbReference type="PANTHER" id="PTHR33337">
    <property type="entry name" value="GFA DOMAIN-CONTAINING PROTEIN"/>
    <property type="match status" value="1"/>
</dbReference>
<dbReference type="SUPFAM" id="SSF51316">
    <property type="entry name" value="Mss4-like"/>
    <property type="match status" value="1"/>
</dbReference>
<organism evidence="6 7">
    <name type="scientific">Gilvimarinus xylanilyticus</name>
    <dbReference type="NCBI Taxonomy" id="2944139"/>
    <lineage>
        <taxon>Bacteria</taxon>
        <taxon>Pseudomonadati</taxon>
        <taxon>Pseudomonadota</taxon>
        <taxon>Gammaproteobacteria</taxon>
        <taxon>Cellvibrionales</taxon>
        <taxon>Cellvibrionaceae</taxon>
        <taxon>Gilvimarinus</taxon>
    </lineage>
</organism>
<reference evidence="6" key="1">
    <citation type="submission" date="2022-05" db="EMBL/GenBank/DDBJ databases">
        <authorList>
            <person name="Sun H.-N."/>
        </authorList>
    </citation>
    <scope>NUCLEOTIDE SEQUENCE</scope>
    <source>
        <strain evidence="6">HB14</strain>
    </source>
</reference>
<keyword evidence="7" id="KW-1185">Reference proteome</keyword>
<evidence type="ECO:0000259" key="5">
    <source>
        <dbReference type="PROSITE" id="PS51891"/>
    </source>
</evidence>
<dbReference type="GO" id="GO:0016846">
    <property type="term" value="F:carbon-sulfur lyase activity"/>
    <property type="evidence" value="ECO:0007669"/>
    <property type="project" value="InterPro"/>
</dbReference>
<dbReference type="Gene3D" id="3.90.1590.10">
    <property type="entry name" value="glutathione-dependent formaldehyde- activating enzyme (gfa)"/>
    <property type="match status" value="1"/>
</dbReference>
<keyword evidence="2" id="KW-0479">Metal-binding</keyword>
<feature type="domain" description="CENP-V/GFA" evidence="5">
    <location>
        <begin position="1"/>
        <end position="111"/>
    </location>
</feature>
<keyword evidence="3" id="KW-0862">Zinc</keyword>
<proteinExistence type="inferred from homology"/>
<accession>A0A9X2KV42</accession>
<gene>
    <name evidence="6" type="ORF">M6D89_14620</name>
</gene>
<dbReference type="RefSeq" id="WP_253968825.1">
    <property type="nucleotide sequence ID" value="NZ_JAMFTH010000005.1"/>
</dbReference>
<keyword evidence="4" id="KW-0456">Lyase</keyword>
<evidence type="ECO:0000256" key="4">
    <source>
        <dbReference type="ARBA" id="ARBA00023239"/>
    </source>
</evidence>
<evidence type="ECO:0000313" key="7">
    <source>
        <dbReference type="Proteomes" id="UP001139319"/>
    </source>
</evidence>
<protein>
    <submittedName>
        <fullName evidence="6">GFA family protein</fullName>
    </submittedName>
</protein>
<dbReference type="GO" id="GO:0046872">
    <property type="term" value="F:metal ion binding"/>
    <property type="evidence" value="ECO:0007669"/>
    <property type="project" value="UniProtKB-KW"/>
</dbReference>
<reference evidence="6" key="2">
    <citation type="submission" date="2023-01" db="EMBL/GenBank/DDBJ databases">
        <title>Gilvimarinus xylanilyticus HB14 isolated from Caulerpa lentillifera aquaculture base in Hainan, China.</title>
        <authorList>
            <person name="Zhang Y.-J."/>
        </authorList>
    </citation>
    <scope>NUCLEOTIDE SEQUENCE</scope>
    <source>
        <strain evidence="6">HB14</strain>
    </source>
</reference>
<dbReference type="Pfam" id="PF04828">
    <property type="entry name" value="GFA"/>
    <property type="match status" value="1"/>
</dbReference>
<comment type="caution">
    <text evidence="6">The sequence shown here is derived from an EMBL/GenBank/DDBJ whole genome shotgun (WGS) entry which is preliminary data.</text>
</comment>
<dbReference type="EMBL" id="JAMFTH010000005">
    <property type="protein sequence ID" value="MCP8900538.1"/>
    <property type="molecule type" value="Genomic_DNA"/>
</dbReference>
<evidence type="ECO:0000256" key="1">
    <source>
        <dbReference type="ARBA" id="ARBA00005495"/>
    </source>
</evidence>
<dbReference type="PROSITE" id="PS51891">
    <property type="entry name" value="CENP_V_GFA"/>
    <property type="match status" value="1"/>
</dbReference>
<evidence type="ECO:0000256" key="3">
    <source>
        <dbReference type="ARBA" id="ARBA00022833"/>
    </source>
</evidence>
<dbReference type="InterPro" id="IPR006913">
    <property type="entry name" value="CENP-V/GFA"/>
</dbReference>
<dbReference type="Proteomes" id="UP001139319">
    <property type="component" value="Unassembled WGS sequence"/>
</dbReference>
<dbReference type="AlphaFoldDB" id="A0A9X2KV42"/>
<dbReference type="PANTHER" id="PTHR33337:SF40">
    <property type="entry name" value="CENP-V_GFA DOMAIN-CONTAINING PROTEIN-RELATED"/>
    <property type="match status" value="1"/>
</dbReference>
<evidence type="ECO:0000313" key="6">
    <source>
        <dbReference type="EMBL" id="MCP8900538.1"/>
    </source>
</evidence>